<dbReference type="Proteomes" id="UP001597252">
    <property type="component" value="Unassembled WGS sequence"/>
</dbReference>
<dbReference type="RefSeq" id="WP_225419506.1">
    <property type="nucleotide sequence ID" value="NZ_JBHTON010000057.1"/>
</dbReference>
<proteinExistence type="predicted"/>
<sequence length="283" mass="30173">MTMSAEQEFAYCNRIITQFEAVIDHPNATGDDDYYTGVDLGTACIVLAVLDRTGKPVAGAYQYANVVRDGMVVDYIGAIDIVRKLKEKLEAQLHTELIHAAAALPPGTNELDSGAIKNVVQAAGFELDNLLDEPTAANQILRIKDGAIVDIGGGTTGIAVLKNGTVTKVADEPTGGTHLSLVIAGAYRKTFDEAELYKRDAANHQELLPVVKPVIEKVASIITQHIAGEKVDEIYLVGGTCCLTGIEGVIEQKLHIKTVKPQNPMFATPLGIATSIVPELEIA</sequence>
<reference evidence="2" key="1">
    <citation type="journal article" date="2019" name="Int. J. Syst. Evol. Microbiol.">
        <title>The Global Catalogue of Microorganisms (GCM) 10K type strain sequencing project: providing services to taxonomists for standard genome sequencing and annotation.</title>
        <authorList>
            <consortium name="The Broad Institute Genomics Platform"/>
            <consortium name="The Broad Institute Genome Sequencing Center for Infectious Disease"/>
            <person name="Wu L."/>
            <person name="Ma J."/>
        </authorList>
    </citation>
    <scope>NUCLEOTIDE SEQUENCE [LARGE SCALE GENOMIC DNA]</scope>
    <source>
        <strain evidence="2">CCM 8903</strain>
    </source>
</reference>
<name>A0ABW4ECW7_9LACO</name>
<dbReference type="PANTHER" id="PTHR32432:SF3">
    <property type="entry name" value="ETHANOLAMINE UTILIZATION PROTEIN EUTJ"/>
    <property type="match status" value="1"/>
</dbReference>
<dbReference type="SUPFAM" id="SSF53067">
    <property type="entry name" value="Actin-like ATPase domain"/>
    <property type="match status" value="2"/>
</dbReference>
<dbReference type="NCBIfam" id="NF011660">
    <property type="entry name" value="PRK15080.1"/>
    <property type="match status" value="1"/>
</dbReference>
<dbReference type="Gene3D" id="3.30.420.40">
    <property type="match status" value="2"/>
</dbReference>
<accession>A0ABW4ECW7</accession>
<comment type="caution">
    <text evidence="1">The sequence shown here is derived from an EMBL/GenBank/DDBJ whole genome shotgun (WGS) entry which is preliminary data.</text>
</comment>
<keyword evidence="2" id="KW-1185">Reference proteome</keyword>
<gene>
    <name evidence="1" type="primary">eutJ</name>
    <name evidence="1" type="ORF">ACFQ5J_13870</name>
</gene>
<protein>
    <submittedName>
        <fullName evidence="1">Ethanolamine utilization protein EutJ</fullName>
    </submittedName>
</protein>
<dbReference type="Pfam" id="PF11104">
    <property type="entry name" value="PilM_2"/>
    <property type="match status" value="1"/>
</dbReference>
<dbReference type="InterPro" id="IPR005883">
    <property type="entry name" value="PilM"/>
</dbReference>
<organism evidence="1 2">
    <name type="scientific">Lacticaseibacillus baoqingensis</name>
    <dbReference type="NCBI Taxonomy" id="2486013"/>
    <lineage>
        <taxon>Bacteria</taxon>
        <taxon>Bacillati</taxon>
        <taxon>Bacillota</taxon>
        <taxon>Bacilli</taxon>
        <taxon>Lactobacillales</taxon>
        <taxon>Lactobacillaceae</taxon>
        <taxon>Lacticaseibacillus</taxon>
    </lineage>
</organism>
<evidence type="ECO:0000313" key="2">
    <source>
        <dbReference type="Proteomes" id="UP001597252"/>
    </source>
</evidence>
<evidence type="ECO:0000313" key="1">
    <source>
        <dbReference type="EMBL" id="MFD1486315.1"/>
    </source>
</evidence>
<dbReference type="NCBIfam" id="TIGR02529">
    <property type="entry name" value="EutJ"/>
    <property type="match status" value="1"/>
</dbReference>
<dbReference type="PANTHER" id="PTHR32432">
    <property type="entry name" value="CELL DIVISION PROTEIN FTSA-RELATED"/>
    <property type="match status" value="1"/>
</dbReference>
<dbReference type="EMBL" id="JBHTON010000057">
    <property type="protein sequence ID" value="MFD1486315.1"/>
    <property type="molecule type" value="Genomic_DNA"/>
</dbReference>
<dbReference type="CDD" id="cd24047">
    <property type="entry name" value="ASKHA_NBD_EutJ"/>
    <property type="match status" value="1"/>
</dbReference>
<dbReference type="InterPro" id="IPR043129">
    <property type="entry name" value="ATPase_NBD"/>
</dbReference>
<dbReference type="InterPro" id="IPR013366">
    <property type="entry name" value="EutJ"/>
</dbReference>
<dbReference type="InterPro" id="IPR050696">
    <property type="entry name" value="FtsA/MreB"/>
</dbReference>